<dbReference type="GO" id="GO:0051666">
    <property type="term" value="P:actin cortical patch localization"/>
    <property type="evidence" value="ECO:0007669"/>
    <property type="project" value="TreeGrafter"/>
</dbReference>
<evidence type="ECO:0000259" key="1">
    <source>
        <dbReference type="Pfam" id="PF09431"/>
    </source>
</evidence>
<dbReference type="GO" id="GO:0006897">
    <property type="term" value="P:endocytosis"/>
    <property type="evidence" value="ECO:0007669"/>
    <property type="project" value="TreeGrafter"/>
</dbReference>
<dbReference type="EMBL" id="KV921449">
    <property type="protein sequence ID" value="ORE14879.1"/>
    <property type="molecule type" value="Genomic_DNA"/>
</dbReference>
<evidence type="ECO:0000313" key="3">
    <source>
        <dbReference type="Proteomes" id="UP000242381"/>
    </source>
</evidence>
<dbReference type="Proteomes" id="UP000242381">
    <property type="component" value="Unassembled WGS sequence"/>
</dbReference>
<accession>A0A1X0RSA8</accession>
<name>A0A1X0RSA8_RHIZD</name>
<dbReference type="AlphaFoldDB" id="A0A1X0RSA8"/>
<proteinExistence type="predicted"/>
<dbReference type="OMA" id="CKLNTME"/>
<evidence type="ECO:0000313" key="2">
    <source>
        <dbReference type="EMBL" id="ORE14879.1"/>
    </source>
</evidence>
<organism evidence="2 3">
    <name type="scientific">Rhizopus microsporus</name>
    <dbReference type="NCBI Taxonomy" id="58291"/>
    <lineage>
        <taxon>Eukaryota</taxon>
        <taxon>Fungi</taxon>
        <taxon>Fungi incertae sedis</taxon>
        <taxon>Mucoromycota</taxon>
        <taxon>Mucoromycotina</taxon>
        <taxon>Mucoromycetes</taxon>
        <taxon>Mucorales</taxon>
        <taxon>Mucorineae</taxon>
        <taxon>Rhizopodaceae</taxon>
        <taxon>Rhizopus</taxon>
    </lineage>
</organism>
<dbReference type="GO" id="GO:0071933">
    <property type="term" value="F:Arp2/3 complex binding"/>
    <property type="evidence" value="ECO:0007669"/>
    <property type="project" value="TreeGrafter"/>
</dbReference>
<dbReference type="InterPro" id="IPR018556">
    <property type="entry name" value="SPIN90/Ldb17_LRD"/>
</dbReference>
<gene>
    <name evidence="2" type="ORF">BCV71DRAFT_245552</name>
</gene>
<dbReference type="VEuPathDB" id="FungiDB:BCV72DRAFT_1528"/>
<dbReference type="PANTHER" id="PTHR13357">
    <property type="entry name" value="SH3 ADAPTER PROTEIN SPIN90 NCK INTERACTING PROTEIN WITH SH3 DOMAIN"/>
    <property type="match status" value="1"/>
</dbReference>
<dbReference type="InterPro" id="IPR030125">
    <property type="entry name" value="SPIN90/Ldb17"/>
</dbReference>
<dbReference type="Pfam" id="PF09431">
    <property type="entry name" value="SPIN90_LRD"/>
    <property type="match status" value="2"/>
</dbReference>
<feature type="domain" description="SPIN90/Ldb17 leucine-rich" evidence="1">
    <location>
        <begin position="81"/>
        <end position="133"/>
    </location>
</feature>
<dbReference type="GO" id="GO:0000147">
    <property type="term" value="P:actin cortical patch assembly"/>
    <property type="evidence" value="ECO:0007669"/>
    <property type="project" value="TreeGrafter"/>
</dbReference>
<feature type="domain" description="SPIN90/Ldb17 leucine-rich" evidence="1">
    <location>
        <begin position="134"/>
        <end position="180"/>
    </location>
</feature>
<dbReference type="GO" id="GO:0030479">
    <property type="term" value="C:actin cortical patch"/>
    <property type="evidence" value="ECO:0007669"/>
    <property type="project" value="TreeGrafter"/>
</dbReference>
<dbReference type="PANTHER" id="PTHR13357:SF1">
    <property type="entry name" value="NCK-INTERACTING PROTEIN WITH SH3 DOMAIN"/>
    <property type="match status" value="1"/>
</dbReference>
<sequence>MKYILMESIQAKRNRLFCKLIQEIKLGIWDTNLDISSILFGLCFELCKLNTMEKEDLDLVDSPLIHHLLDLVQETRGDAQESFNYDVIHLIMVFNEQYMMSGSNENLILDVLSQRIGTSDIFSANLIFMLNRSIDIILRELCGLGDTKEGQTLLDAYLRVLEPLLENTQLNRRPYKKEEIYRVLQQLIHPGMQRKAHSTTKRLVKRIIEDWYDCCSSPATSSLGPSTPADDIPEDVLAKQVV</sequence>
<reference evidence="2 3" key="1">
    <citation type="journal article" date="2016" name="Proc. Natl. Acad. Sci. U.S.A.">
        <title>Lipid metabolic changes in an early divergent fungus govern the establishment of a mutualistic symbiosis with endobacteria.</title>
        <authorList>
            <person name="Lastovetsky O.A."/>
            <person name="Gaspar M.L."/>
            <person name="Mondo S.J."/>
            <person name="LaButti K.M."/>
            <person name="Sandor L."/>
            <person name="Grigoriev I.V."/>
            <person name="Henry S.A."/>
            <person name="Pawlowska T.E."/>
        </authorList>
    </citation>
    <scope>NUCLEOTIDE SEQUENCE [LARGE SCALE GENOMIC DNA]</scope>
    <source>
        <strain evidence="2 3">ATCC 11559</strain>
    </source>
</reference>
<protein>
    <recommendedName>
        <fullName evidence="1">SPIN90/Ldb17 leucine-rich domain-containing protein</fullName>
    </recommendedName>
</protein>